<evidence type="ECO:0000256" key="2">
    <source>
        <dbReference type="ARBA" id="ARBA00019418"/>
    </source>
</evidence>
<dbReference type="PANTHER" id="PTHR12469">
    <property type="entry name" value="PROTEIN EMI5 HOMOLOG, MITOCHONDRIAL"/>
    <property type="match status" value="1"/>
</dbReference>
<sequence length="97" mass="11188">MTGLNRTSDGLDSRRKRILFRSWHRGTKEMDLLLGGYVEARIGDLEDAELDRLEHLMDAADADLLDWLTGRKPVPTEYDTDIFHAVSDFHNRDQTTN</sequence>
<evidence type="ECO:0000313" key="4">
    <source>
        <dbReference type="EMBL" id="PTW60012.1"/>
    </source>
</evidence>
<dbReference type="InterPro" id="IPR036714">
    <property type="entry name" value="SDH_sf"/>
</dbReference>
<gene>
    <name evidence="4" type="ORF">C8N35_10512</name>
</gene>
<dbReference type="Gene3D" id="1.10.150.250">
    <property type="entry name" value="Flavinator of succinate dehydrogenase"/>
    <property type="match status" value="1"/>
</dbReference>
<comment type="caution">
    <text evidence="4">The sequence shown here is derived from an EMBL/GenBank/DDBJ whole genome shotgun (WGS) entry which is preliminary data.</text>
</comment>
<keyword evidence="3" id="KW-0143">Chaperone</keyword>
<dbReference type="SUPFAM" id="SSF109910">
    <property type="entry name" value="YgfY-like"/>
    <property type="match status" value="1"/>
</dbReference>
<dbReference type="InterPro" id="IPR005631">
    <property type="entry name" value="SDH"/>
</dbReference>
<reference evidence="4 5" key="1">
    <citation type="submission" date="2018-04" db="EMBL/GenBank/DDBJ databases">
        <title>Genomic Encyclopedia of Archaeal and Bacterial Type Strains, Phase II (KMG-II): from individual species to whole genera.</title>
        <authorList>
            <person name="Goeker M."/>
        </authorList>
    </citation>
    <scope>NUCLEOTIDE SEQUENCE [LARGE SCALE GENOMIC DNA]</scope>
    <source>
        <strain evidence="4 5">DSM 23382</strain>
    </source>
</reference>
<dbReference type="Pfam" id="PF03937">
    <property type="entry name" value="Sdh5"/>
    <property type="match status" value="1"/>
</dbReference>
<accession>A0A2T5V8C9</accession>
<name>A0A2T5V8C9_9HYPH</name>
<evidence type="ECO:0000313" key="5">
    <source>
        <dbReference type="Proteomes" id="UP000244081"/>
    </source>
</evidence>
<keyword evidence="5" id="KW-1185">Reference proteome</keyword>
<dbReference type="AlphaFoldDB" id="A0A2T5V8C9"/>
<evidence type="ECO:0000256" key="3">
    <source>
        <dbReference type="ARBA" id="ARBA00023186"/>
    </source>
</evidence>
<dbReference type="GO" id="GO:0006099">
    <property type="term" value="P:tricarboxylic acid cycle"/>
    <property type="evidence" value="ECO:0007669"/>
    <property type="project" value="TreeGrafter"/>
</dbReference>
<dbReference type="PANTHER" id="PTHR12469:SF2">
    <property type="entry name" value="SUCCINATE DEHYDROGENASE ASSEMBLY FACTOR 2, MITOCHONDRIAL"/>
    <property type="match status" value="1"/>
</dbReference>
<dbReference type="EMBL" id="QAYG01000005">
    <property type="protein sequence ID" value="PTW60012.1"/>
    <property type="molecule type" value="Genomic_DNA"/>
</dbReference>
<dbReference type="Proteomes" id="UP000244081">
    <property type="component" value="Unassembled WGS sequence"/>
</dbReference>
<proteinExistence type="inferred from homology"/>
<dbReference type="OrthoDB" id="9807264at2"/>
<comment type="similarity">
    <text evidence="1">Belongs to the SdhE FAD assembly factor family.</text>
</comment>
<protein>
    <recommendedName>
        <fullName evidence="2">FAD assembly factor SdhE</fullName>
    </recommendedName>
</protein>
<organism evidence="4 5">
    <name type="scientific">Breoghania corrubedonensis</name>
    <dbReference type="NCBI Taxonomy" id="665038"/>
    <lineage>
        <taxon>Bacteria</taxon>
        <taxon>Pseudomonadati</taxon>
        <taxon>Pseudomonadota</taxon>
        <taxon>Alphaproteobacteria</taxon>
        <taxon>Hyphomicrobiales</taxon>
        <taxon>Stappiaceae</taxon>
        <taxon>Breoghania</taxon>
    </lineage>
</organism>
<dbReference type="RefSeq" id="WP_107990323.1">
    <property type="nucleotide sequence ID" value="NZ_QAYG01000005.1"/>
</dbReference>
<evidence type="ECO:0000256" key="1">
    <source>
        <dbReference type="ARBA" id="ARBA00008571"/>
    </source>
</evidence>